<dbReference type="PANTHER" id="PTHR46695:SF4">
    <property type="entry name" value="ZINC FINGER CCCH DOMAIN-CONTAINING PROTEIN 44"/>
    <property type="match status" value="1"/>
</dbReference>
<dbReference type="Pfam" id="PF02213">
    <property type="entry name" value="GYF"/>
    <property type="match status" value="1"/>
</dbReference>
<keyword evidence="4" id="KW-1185">Reference proteome</keyword>
<feature type="compositionally biased region" description="Acidic residues" evidence="1">
    <location>
        <begin position="180"/>
        <end position="191"/>
    </location>
</feature>
<evidence type="ECO:0000256" key="1">
    <source>
        <dbReference type="SAM" id="MobiDB-lite"/>
    </source>
</evidence>
<comment type="caution">
    <text evidence="3">The sequence shown here is derived from an EMBL/GenBank/DDBJ whole genome shotgun (WGS) entry which is preliminary data.</text>
</comment>
<dbReference type="InterPro" id="IPR003169">
    <property type="entry name" value="GYF"/>
</dbReference>
<dbReference type="InterPro" id="IPR058668">
    <property type="entry name" value="NERD_dom"/>
</dbReference>
<evidence type="ECO:0000313" key="4">
    <source>
        <dbReference type="Proteomes" id="UP001412067"/>
    </source>
</evidence>
<dbReference type="CDD" id="cd00072">
    <property type="entry name" value="GYF"/>
    <property type="match status" value="1"/>
</dbReference>
<organism evidence="3 4">
    <name type="scientific">Platanthera guangdongensis</name>
    <dbReference type="NCBI Taxonomy" id="2320717"/>
    <lineage>
        <taxon>Eukaryota</taxon>
        <taxon>Viridiplantae</taxon>
        <taxon>Streptophyta</taxon>
        <taxon>Embryophyta</taxon>
        <taxon>Tracheophyta</taxon>
        <taxon>Spermatophyta</taxon>
        <taxon>Magnoliopsida</taxon>
        <taxon>Liliopsida</taxon>
        <taxon>Asparagales</taxon>
        <taxon>Orchidaceae</taxon>
        <taxon>Orchidoideae</taxon>
        <taxon>Orchideae</taxon>
        <taxon>Orchidinae</taxon>
        <taxon>Platanthera</taxon>
    </lineage>
</organism>
<dbReference type="InterPro" id="IPR035445">
    <property type="entry name" value="GYF-like_dom_sf"/>
</dbReference>
<protein>
    <submittedName>
        <fullName evidence="3">Zinc finger CCCH domain-containing protein 19</fullName>
    </submittedName>
</protein>
<evidence type="ECO:0000313" key="3">
    <source>
        <dbReference type="EMBL" id="KAK8965541.1"/>
    </source>
</evidence>
<gene>
    <name evidence="3" type="primary">NERD</name>
    <name evidence="3" type="ORF">KSP40_PGU016319</name>
</gene>
<dbReference type="Proteomes" id="UP001412067">
    <property type="component" value="Unassembled WGS sequence"/>
</dbReference>
<name>A0ABR2MPZ9_9ASPA</name>
<dbReference type="EMBL" id="JBBWWR010000006">
    <property type="protein sequence ID" value="KAK8965541.1"/>
    <property type="molecule type" value="Genomic_DNA"/>
</dbReference>
<dbReference type="SMART" id="SM00444">
    <property type="entry name" value="GYF"/>
    <property type="match status" value="1"/>
</dbReference>
<reference evidence="3 4" key="1">
    <citation type="journal article" date="2022" name="Nat. Plants">
        <title>Genomes of leafy and leafless Platanthera orchids illuminate the evolution of mycoheterotrophy.</title>
        <authorList>
            <person name="Li M.H."/>
            <person name="Liu K.W."/>
            <person name="Li Z."/>
            <person name="Lu H.C."/>
            <person name="Ye Q.L."/>
            <person name="Zhang D."/>
            <person name="Wang J.Y."/>
            <person name="Li Y.F."/>
            <person name="Zhong Z.M."/>
            <person name="Liu X."/>
            <person name="Yu X."/>
            <person name="Liu D.K."/>
            <person name="Tu X.D."/>
            <person name="Liu B."/>
            <person name="Hao Y."/>
            <person name="Liao X.Y."/>
            <person name="Jiang Y.T."/>
            <person name="Sun W.H."/>
            <person name="Chen J."/>
            <person name="Chen Y.Q."/>
            <person name="Ai Y."/>
            <person name="Zhai J.W."/>
            <person name="Wu S.S."/>
            <person name="Zhou Z."/>
            <person name="Hsiao Y.Y."/>
            <person name="Wu W.L."/>
            <person name="Chen Y.Y."/>
            <person name="Lin Y.F."/>
            <person name="Hsu J.L."/>
            <person name="Li C.Y."/>
            <person name="Wang Z.W."/>
            <person name="Zhao X."/>
            <person name="Zhong W.Y."/>
            <person name="Ma X.K."/>
            <person name="Ma L."/>
            <person name="Huang J."/>
            <person name="Chen G.Z."/>
            <person name="Huang M.Z."/>
            <person name="Huang L."/>
            <person name="Peng D.H."/>
            <person name="Luo Y.B."/>
            <person name="Zou S.Q."/>
            <person name="Chen S.P."/>
            <person name="Lan S."/>
            <person name="Tsai W.C."/>
            <person name="Van de Peer Y."/>
            <person name="Liu Z.J."/>
        </authorList>
    </citation>
    <scope>NUCLEOTIDE SEQUENCE [LARGE SCALE GENOMIC DNA]</scope>
    <source>
        <strain evidence="3">Lor288</strain>
    </source>
</reference>
<feature type="region of interest" description="Disordered" evidence="1">
    <location>
        <begin position="166"/>
        <end position="204"/>
    </location>
</feature>
<dbReference type="Gene3D" id="3.30.1490.40">
    <property type="match status" value="1"/>
</dbReference>
<dbReference type="Pfam" id="PF25980">
    <property type="entry name" value="NERD_plant"/>
    <property type="match status" value="1"/>
</dbReference>
<accession>A0ABR2MPZ9</accession>
<evidence type="ECO:0000259" key="2">
    <source>
        <dbReference type="PROSITE" id="PS50829"/>
    </source>
</evidence>
<dbReference type="PROSITE" id="PS50829">
    <property type="entry name" value="GYF"/>
    <property type="match status" value="1"/>
</dbReference>
<feature type="domain" description="GYF" evidence="2">
    <location>
        <begin position="302"/>
        <end position="356"/>
    </location>
</feature>
<sequence>MLVRVDSTTSMHEACFHSERSTSSIHSVIARTADIHQQRAPVAERCSRRTNDGRRLSRPPVKRGMLYGGWNLECGVVGRWNLDGTVGYIQEKAKILHAVRVNDSIEAEKLRLSHLRDRASETGRRKQYPCIEIAYNCYFFPSCRLQECVEKLQLLNNPDERRRRLIEAPQIHADPKMDPEYESLEEAEDDKNQDSQIKSKGALSLRKRRELIPRGRAGNNWNDMHRSPKFNHDSCRRTQGEFGLDTSFPNEALLNQSKDLYQSEASFADVQAPSPRNFIPKSAQQPHSAAPEINPAAPNEADKIWFYVDPSNNMQGPFSLTQLRKWSTTGYFPPDMRIWRTAEKQEDSILLTDVLSGRFYTQHASLPHPPNRGNWNPHQNANQPILDGLPSQTPGWSQKPAGPVYHNPYHNPAFEDAGRGGSNGELNQEQDCTNLWSPTRPSSADTVQVDHNVTLDPPFTNERNSGINKYRTFESDCPSPTPRTENLQSNPEFADPLRKIKYEFCRNFKR</sequence>
<proteinExistence type="predicted"/>
<dbReference type="SUPFAM" id="SSF55277">
    <property type="entry name" value="GYF domain"/>
    <property type="match status" value="1"/>
</dbReference>
<dbReference type="PANTHER" id="PTHR46695">
    <property type="entry name" value="ZINC FINGER CCCH DOMAIN-CONTAINING PROTEIN 44-RELATED"/>
    <property type="match status" value="1"/>
</dbReference>